<dbReference type="Gene3D" id="1.25.40.420">
    <property type="match status" value="1"/>
</dbReference>
<dbReference type="FunFam" id="2.60.120.260:FF:000038">
    <property type="entry name" value="BTB/POZ domain-containing protein 9"/>
    <property type="match status" value="1"/>
</dbReference>
<dbReference type="Pfam" id="PF00651">
    <property type="entry name" value="BTB"/>
    <property type="match status" value="1"/>
</dbReference>
<dbReference type="InterPro" id="IPR011333">
    <property type="entry name" value="SKP1/BTB/POZ_sf"/>
</dbReference>
<dbReference type="GO" id="GO:0048512">
    <property type="term" value="P:circadian behavior"/>
    <property type="evidence" value="ECO:0007669"/>
    <property type="project" value="TreeGrafter"/>
</dbReference>
<dbReference type="FunFam" id="3.30.710.10:FF:000042">
    <property type="entry name" value="BTB/POZ domain-containing protein 9"/>
    <property type="match status" value="1"/>
</dbReference>
<dbReference type="OMA" id="LCMINHI"/>
<dbReference type="SMART" id="SM00225">
    <property type="entry name" value="BTB"/>
    <property type="match status" value="1"/>
</dbReference>
<reference evidence="4" key="1">
    <citation type="submission" date="2025-08" db="UniProtKB">
        <authorList>
            <consortium name="Ensembl"/>
        </authorList>
    </citation>
    <scope>IDENTIFICATION</scope>
</reference>
<dbReference type="InterPro" id="IPR011705">
    <property type="entry name" value="BACK"/>
</dbReference>
<evidence type="ECO:0000259" key="3">
    <source>
        <dbReference type="PROSITE" id="PS50097"/>
    </source>
</evidence>
<dbReference type="InterPro" id="IPR008979">
    <property type="entry name" value="Galactose-bd-like_sf"/>
</dbReference>
<proteinExistence type="predicted"/>
<dbReference type="GO" id="GO:0050804">
    <property type="term" value="P:modulation of chemical synaptic transmission"/>
    <property type="evidence" value="ECO:0007669"/>
    <property type="project" value="TreeGrafter"/>
</dbReference>
<dbReference type="PANTHER" id="PTHR46306">
    <property type="entry name" value="BTB/POZ DOMAIN-CONTAINING PROTEIN 9"/>
    <property type="match status" value="1"/>
</dbReference>
<dbReference type="Pfam" id="PF00754">
    <property type="entry name" value="F5_F8_type_C"/>
    <property type="match status" value="2"/>
</dbReference>
<evidence type="ECO:0000313" key="4">
    <source>
        <dbReference type="Ensembl" id="ENSEBUP00000009921.1"/>
    </source>
</evidence>
<name>A0A8C4Q4Y1_EPTBU</name>
<dbReference type="Proteomes" id="UP000694388">
    <property type="component" value="Unplaced"/>
</dbReference>
<dbReference type="SUPFAM" id="SSF49785">
    <property type="entry name" value="Galactose-binding domain-like"/>
    <property type="match status" value="2"/>
</dbReference>
<accession>A0A8C4Q4Y1</accession>
<feature type="compositionally biased region" description="Polar residues" evidence="2">
    <location>
        <begin position="621"/>
        <end position="650"/>
    </location>
</feature>
<feature type="region of interest" description="Disordered" evidence="2">
    <location>
        <begin position="599"/>
        <end position="683"/>
    </location>
</feature>
<dbReference type="InterPro" id="IPR000421">
    <property type="entry name" value="FA58C"/>
</dbReference>
<evidence type="ECO:0000313" key="5">
    <source>
        <dbReference type="Proteomes" id="UP000694388"/>
    </source>
</evidence>
<dbReference type="InterPro" id="IPR000210">
    <property type="entry name" value="BTB/POZ_dom"/>
</dbReference>
<dbReference type="SMART" id="SM00875">
    <property type="entry name" value="BACK"/>
    <property type="match status" value="1"/>
</dbReference>
<protein>
    <recommendedName>
        <fullName evidence="1">BTB/POZ domain-containing protein 9</fullName>
    </recommendedName>
</protein>
<organism evidence="4 5">
    <name type="scientific">Eptatretus burgeri</name>
    <name type="common">Inshore hagfish</name>
    <dbReference type="NCBI Taxonomy" id="7764"/>
    <lineage>
        <taxon>Eukaryota</taxon>
        <taxon>Metazoa</taxon>
        <taxon>Chordata</taxon>
        <taxon>Craniata</taxon>
        <taxon>Vertebrata</taxon>
        <taxon>Cyclostomata</taxon>
        <taxon>Myxini</taxon>
        <taxon>Myxiniformes</taxon>
        <taxon>Myxinidae</taxon>
        <taxon>Eptatretinae</taxon>
        <taxon>Eptatretus</taxon>
    </lineage>
</organism>
<reference evidence="4" key="2">
    <citation type="submission" date="2025-09" db="UniProtKB">
        <authorList>
            <consortium name="Ensembl"/>
        </authorList>
    </citation>
    <scope>IDENTIFICATION</scope>
</reference>
<dbReference type="GO" id="GO:0005737">
    <property type="term" value="C:cytoplasm"/>
    <property type="evidence" value="ECO:0007669"/>
    <property type="project" value="TreeGrafter"/>
</dbReference>
<dbReference type="GO" id="GO:0008344">
    <property type="term" value="P:adult locomotory behavior"/>
    <property type="evidence" value="ECO:0007669"/>
    <property type="project" value="UniProtKB-ARBA"/>
</dbReference>
<dbReference type="Ensembl" id="ENSEBUT00000010454.1">
    <property type="protein sequence ID" value="ENSEBUP00000009921.1"/>
    <property type="gene ID" value="ENSEBUG00000006370.1"/>
</dbReference>
<feature type="domain" description="BTB" evidence="3">
    <location>
        <begin position="56"/>
        <end position="124"/>
    </location>
</feature>
<dbReference type="SUPFAM" id="SSF54695">
    <property type="entry name" value="POZ domain"/>
    <property type="match status" value="1"/>
</dbReference>
<dbReference type="Gene3D" id="2.60.120.260">
    <property type="entry name" value="Galactose-binding domain-like"/>
    <property type="match status" value="2"/>
</dbReference>
<dbReference type="FunFam" id="1.25.40.420:FF:000005">
    <property type="entry name" value="BTB/POZ domain-containing protein 9"/>
    <property type="match status" value="1"/>
</dbReference>
<dbReference type="AlphaFoldDB" id="A0A8C4Q4Y1"/>
<dbReference type="FunFam" id="2.60.120.260:FF:000051">
    <property type="entry name" value="BTB/POZ domain-containing protein 9"/>
    <property type="match status" value="1"/>
</dbReference>
<keyword evidence="5" id="KW-1185">Reference proteome</keyword>
<dbReference type="PANTHER" id="PTHR46306:SF1">
    <property type="entry name" value="BTB_POZ DOMAIN-CONTAINING PROTEIN 9"/>
    <property type="match status" value="1"/>
</dbReference>
<dbReference type="CDD" id="cd18287">
    <property type="entry name" value="BTB_POZ_BTBD9"/>
    <property type="match status" value="1"/>
</dbReference>
<dbReference type="PROSITE" id="PS50097">
    <property type="entry name" value="BTB"/>
    <property type="match status" value="1"/>
</dbReference>
<dbReference type="InterPro" id="IPR052407">
    <property type="entry name" value="BTB_POZ_domain_cont_9"/>
</dbReference>
<evidence type="ECO:0000256" key="1">
    <source>
        <dbReference type="ARBA" id="ARBA00020216"/>
    </source>
</evidence>
<evidence type="ECO:0000256" key="2">
    <source>
        <dbReference type="SAM" id="MobiDB-lite"/>
    </source>
</evidence>
<dbReference type="GeneTree" id="ENSGT00940000158298"/>
<sequence>MLKILQCVSRKVGCGEYVLAMSNSHQLHGYSSSGEVDHVRLLSRDLGTLQQGQEHTDVTFVVEGRPFPAHRIVLASRCEYFRAMLYGGMKESAPQAEVHMQDATAEAFALLLRYIYTGRLSLPSIGEESLLDLLGLAHRLGLNELEQALSEFLCATLGVQSVCTVYDAARLYSLSRLRDDCVQYIDRNATAVLNSEGFSSLSLSAILSIVSRDSFYAPERDIFMAVITWSRANPDEDPGRVMSSVRLHLMSLPDLLNVVRPMGLISPDAILDAIQDQTQRCTSELNHRGMLFKDENVATLRHGGQVVQGELRTTLLDGDTQSYDLDHGFSRHSIDQDDSLGIVVQLGSPYVINHIRLLLWDRDARSYSYYVELSIDEQDWIRVVDHTQHLCRSWQNLFFAARVCRYIRVMGTYNTVNKVFHLVALECMYSNKSFVLEGGLLVPPENVATVAASASVIEGVSRRRNALLNGDTNNYDWDCGYTCHQLGSGSIVVQLAQPFVVSSMRLLLWDCDDRSYKYYVEVSTNLQQWTRVADRMNMTCKSWQRITFPRCAVSFIRIVGTHNTANEVFHCVHFECPAVSDVGQGPAPVGTMPKAVSSFQHALTTSDGDPDREETTERQEVLTTGTDTQGQIDESMRTTGRSPANDSQETGPVPPASHLAVNQIPEEATSLSSATPAQNTKEE</sequence>
<dbReference type="Gene3D" id="3.30.710.10">
    <property type="entry name" value="Potassium Channel Kv1.1, Chain A"/>
    <property type="match status" value="1"/>
</dbReference>
<feature type="compositionally biased region" description="Polar residues" evidence="2">
    <location>
        <begin position="669"/>
        <end position="683"/>
    </location>
</feature>
<dbReference type="Pfam" id="PF07707">
    <property type="entry name" value="BACK"/>
    <property type="match status" value="1"/>
</dbReference>
<dbReference type="GO" id="GO:0007420">
    <property type="term" value="P:brain development"/>
    <property type="evidence" value="ECO:0007669"/>
    <property type="project" value="Ensembl"/>
</dbReference>